<reference evidence="1 2" key="1">
    <citation type="submission" date="2020-04" db="EMBL/GenBank/DDBJ databases">
        <title>Ramlibacter sp. G-1-2-2 isolated from soil.</title>
        <authorList>
            <person name="Dahal R.H."/>
        </authorList>
    </citation>
    <scope>NUCLEOTIDE SEQUENCE [LARGE SCALE GENOMIC DNA]</scope>
    <source>
        <strain evidence="1 2">G-1-2-2</strain>
    </source>
</reference>
<dbReference type="EMBL" id="JABBFX010000003">
    <property type="protein sequence ID" value="NML48008.1"/>
    <property type="molecule type" value="Genomic_DNA"/>
</dbReference>
<dbReference type="RefSeq" id="WP_169422255.1">
    <property type="nucleotide sequence ID" value="NZ_JABBFX010000003.1"/>
</dbReference>
<name>A0A848HJU7_9BURK</name>
<protein>
    <submittedName>
        <fullName evidence="1">Uncharacterized protein</fullName>
    </submittedName>
</protein>
<dbReference type="AlphaFoldDB" id="A0A848HJU7"/>
<keyword evidence="2" id="KW-1185">Reference proteome</keyword>
<evidence type="ECO:0000313" key="1">
    <source>
        <dbReference type="EMBL" id="NML48008.1"/>
    </source>
</evidence>
<organism evidence="1 2">
    <name type="scientific">Ramlibacter agri</name>
    <dbReference type="NCBI Taxonomy" id="2728837"/>
    <lineage>
        <taxon>Bacteria</taxon>
        <taxon>Pseudomonadati</taxon>
        <taxon>Pseudomonadota</taxon>
        <taxon>Betaproteobacteria</taxon>
        <taxon>Burkholderiales</taxon>
        <taxon>Comamonadaceae</taxon>
        <taxon>Ramlibacter</taxon>
    </lineage>
</organism>
<gene>
    <name evidence="1" type="ORF">HHL11_29940</name>
</gene>
<dbReference type="Proteomes" id="UP000541185">
    <property type="component" value="Unassembled WGS sequence"/>
</dbReference>
<comment type="caution">
    <text evidence="1">The sequence shown here is derived from an EMBL/GenBank/DDBJ whole genome shotgun (WGS) entry which is preliminary data.</text>
</comment>
<accession>A0A848HJU7</accession>
<sequence length="86" mass="10253">MSLDELQRIKQWHVRHRQDNPVEYQAWDLMLTLWLMGWIGWIPAFAFDALWAAPLLAVAMSAPTMYTTLRGKAHRARRLRCDWFKP</sequence>
<proteinExistence type="predicted"/>
<evidence type="ECO:0000313" key="2">
    <source>
        <dbReference type="Proteomes" id="UP000541185"/>
    </source>
</evidence>